<organism evidence="2">
    <name type="scientific">Myoviridae sp. ctbEa13</name>
    <dbReference type="NCBI Taxonomy" id="2825136"/>
    <lineage>
        <taxon>Viruses</taxon>
        <taxon>Duplodnaviria</taxon>
        <taxon>Heunggongvirae</taxon>
        <taxon>Uroviricota</taxon>
        <taxon>Caudoviricetes</taxon>
    </lineage>
</organism>
<evidence type="ECO:0000313" key="2">
    <source>
        <dbReference type="EMBL" id="DAG04073.1"/>
    </source>
</evidence>
<evidence type="ECO:0000256" key="1">
    <source>
        <dbReference type="SAM" id="MobiDB-lite"/>
    </source>
</evidence>
<protein>
    <submittedName>
        <fullName evidence="2">Uncharacterized protein</fullName>
    </submittedName>
</protein>
<feature type="region of interest" description="Disordered" evidence="1">
    <location>
        <begin position="104"/>
        <end position="123"/>
    </location>
</feature>
<proteinExistence type="predicted"/>
<name>A0A8S5VBC9_9CAUD</name>
<sequence length="123" mass="13826">MSKFVRIQSNETIHVTCGLQNKDVTNADAHVPDRLKVSATWPKAIVLIQRGAHMYPSEIAEWATVKALAKDKVLTIGEFTDECDDQTVIQKKNELNMAMEEIKRESTGAKRGRKTTLNEIAEE</sequence>
<dbReference type="EMBL" id="BK016237">
    <property type="protein sequence ID" value="DAG04073.1"/>
    <property type="molecule type" value="Genomic_DNA"/>
</dbReference>
<reference evidence="2" key="1">
    <citation type="journal article" date="2021" name="Proc. Natl. Acad. Sci. U.S.A.">
        <title>A Catalog of Tens of Thousands of Viruses from Human Metagenomes Reveals Hidden Associations with Chronic Diseases.</title>
        <authorList>
            <person name="Tisza M.J."/>
            <person name="Buck C.B."/>
        </authorList>
    </citation>
    <scope>NUCLEOTIDE SEQUENCE</scope>
    <source>
        <strain evidence="2">CtbEa13</strain>
    </source>
</reference>
<accession>A0A8S5VBC9</accession>